<gene>
    <name evidence="2" type="ORF">OTI717_LOCUS35915</name>
</gene>
<keyword evidence="1" id="KW-0812">Transmembrane</keyword>
<organism evidence="2 3">
    <name type="scientific">Rotaria sordida</name>
    <dbReference type="NCBI Taxonomy" id="392033"/>
    <lineage>
        <taxon>Eukaryota</taxon>
        <taxon>Metazoa</taxon>
        <taxon>Spiralia</taxon>
        <taxon>Gnathifera</taxon>
        <taxon>Rotifera</taxon>
        <taxon>Eurotatoria</taxon>
        <taxon>Bdelloidea</taxon>
        <taxon>Philodinida</taxon>
        <taxon>Philodinidae</taxon>
        <taxon>Rotaria</taxon>
    </lineage>
</organism>
<reference evidence="2" key="1">
    <citation type="submission" date="2021-02" db="EMBL/GenBank/DDBJ databases">
        <authorList>
            <person name="Nowell W R."/>
        </authorList>
    </citation>
    <scope>NUCLEOTIDE SEQUENCE</scope>
</reference>
<keyword evidence="1" id="KW-1133">Transmembrane helix</keyword>
<evidence type="ECO:0000313" key="3">
    <source>
        <dbReference type="Proteomes" id="UP000663823"/>
    </source>
</evidence>
<feature type="transmembrane region" description="Helical" evidence="1">
    <location>
        <begin position="115"/>
        <end position="138"/>
    </location>
</feature>
<proteinExistence type="predicted"/>
<feature type="non-terminal residue" evidence="2">
    <location>
        <position position="157"/>
    </location>
</feature>
<dbReference type="AlphaFoldDB" id="A0A819XMM9"/>
<evidence type="ECO:0000256" key="1">
    <source>
        <dbReference type="SAM" id="Phobius"/>
    </source>
</evidence>
<protein>
    <submittedName>
        <fullName evidence="2">Uncharacterized protein</fullName>
    </submittedName>
</protein>
<sequence length="157" mass="16371">MKYKIAAGIAAGIPFADLLPRYLARDDVRQAFGITEDFLQGLRQRQISIINGQLQTSVFEDYVTTLTVPVGIFGTTQNSVGGVVLGVTVVGGALADDIVRAATPTLSALSSGARVAIGVATIGVGVMISAGVCAWSAVNTGKHIFSYVNRLCDDIII</sequence>
<dbReference type="Proteomes" id="UP000663823">
    <property type="component" value="Unassembled WGS sequence"/>
</dbReference>
<evidence type="ECO:0000313" key="2">
    <source>
        <dbReference type="EMBL" id="CAF4144610.1"/>
    </source>
</evidence>
<name>A0A819XMM9_9BILA</name>
<comment type="caution">
    <text evidence="2">The sequence shown here is derived from an EMBL/GenBank/DDBJ whole genome shotgun (WGS) entry which is preliminary data.</text>
</comment>
<keyword evidence="1" id="KW-0472">Membrane</keyword>
<accession>A0A819XMM9</accession>
<dbReference type="EMBL" id="CAJOAX010014483">
    <property type="protein sequence ID" value="CAF4144610.1"/>
    <property type="molecule type" value="Genomic_DNA"/>
</dbReference>